<dbReference type="InterPro" id="IPR016181">
    <property type="entry name" value="Acyl_CoA_acyltransferase"/>
</dbReference>
<evidence type="ECO:0000259" key="1">
    <source>
        <dbReference type="PROSITE" id="PS51186"/>
    </source>
</evidence>
<feature type="domain" description="N-acetyltransferase" evidence="1">
    <location>
        <begin position="1"/>
        <end position="157"/>
    </location>
</feature>
<gene>
    <name evidence="2" type="ORF">GCM10011574_19790</name>
</gene>
<dbReference type="GO" id="GO:0016747">
    <property type="term" value="F:acyltransferase activity, transferring groups other than amino-acyl groups"/>
    <property type="evidence" value="ECO:0007669"/>
    <property type="project" value="InterPro"/>
</dbReference>
<dbReference type="Pfam" id="PF13302">
    <property type="entry name" value="Acetyltransf_3"/>
    <property type="match status" value="1"/>
</dbReference>
<dbReference type="SUPFAM" id="SSF55729">
    <property type="entry name" value="Acyl-CoA N-acyltransferases (Nat)"/>
    <property type="match status" value="1"/>
</dbReference>
<dbReference type="AlphaFoldDB" id="A0A8H9LFH4"/>
<evidence type="ECO:0000313" key="2">
    <source>
        <dbReference type="EMBL" id="GGO06826.1"/>
    </source>
</evidence>
<comment type="caution">
    <text evidence="2">The sequence shown here is derived from an EMBL/GenBank/DDBJ whole genome shotgun (WGS) entry which is preliminary data.</text>
</comment>
<dbReference type="EMBL" id="BMMN01000003">
    <property type="protein sequence ID" value="GGO06826.1"/>
    <property type="molecule type" value="Genomic_DNA"/>
</dbReference>
<dbReference type="InterPro" id="IPR000182">
    <property type="entry name" value="GNAT_dom"/>
</dbReference>
<sequence>MGLASASDYEAQYRLGWNATHIVSEPRRSQLLDTGSRRRGRIMQFKDAWYLHGVDSYTGQHAGMVSVGRQPHGYEIGGWLAPAFRRHRLGSELYGAALTLAHEHLGIATVVAGAENTNTACRRALETAGFVAMQRAPVHVLPNGRMVNSSWYAHTASTPRRCS</sequence>
<organism evidence="2 3">
    <name type="scientific">Microbispora bryophytorum</name>
    <dbReference type="NCBI Taxonomy" id="1460882"/>
    <lineage>
        <taxon>Bacteria</taxon>
        <taxon>Bacillati</taxon>
        <taxon>Actinomycetota</taxon>
        <taxon>Actinomycetes</taxon>
        <taxon>Streptosporangiales</taxon>
        <taxon>Streptosporangiaceae</taxon>
        <taxon>Microbispora</taxon>
    </lineage>
</organism>
<proteinExistence type="predicted"/>
<accession>A0A8H9LFH4</accession>
<evidence type="ECO:0000313" key="3">
    <source>
        <dbReference type="Proteomes" id="UP000653480"/>
    </source>
</evidence>
<protein>
    <recommendedName>
        <fullName evidence="1">N-acetyltransferase domain-containing protein</fullName>
    </recommendedName>
</protein>
<dbReference type="Gene3D" id="3.40.630.30">
    <property type="match status" value="1"/>
</dbReference>
<reference evidence="2" key="2">
    <citation type="submission" date="2020-09" db="EMBL/GenBank/DDBJ databases">
        <authorList>
            <person name="Sun Q."/>
            <person name="Zhou Y."/>
        </authorList>
    </citation>
    <scope>NUCLEOTIDE SEQUENCE</scope>
    <source>
        <strain evidence="2">CGMCC 4.7138</strain>
    </source>
</reference>
<name>A0A8H9LFH4_9ACTN</name>
<dbReference type="Proteomes" id="UP000653480">
    <property type="component" value="Unassembled WGS sequence"/>
</dbReference>
<dbReference type="PROSITE" id="PS51186">
    <property type="entry name" value="GNAT"/>
    <property type="match status" value="1"/>
</dbReference>
<keyword evidence="3" id="KW-1185">Reference proteome</keyword>
<reference evidence="2" key="1">
    <citation type="journal article" date="2014" name="Int. J. Syst. Evol. Microbiol.">
        <title>Complete genome sequence of Corynebacterium casei LMG S-19264T (=DSM 44701T), isolated from a smear-ripened cheese.</title>
        <authorList>
            <consortium name="US DOE Joint Genome Institute (JGI-PGF)"/>
            <person name="Walter F."/>
            <person name="Albersmeier A."/>
            <person name="Kalinowski J."/>
            <person name="Ruckert C."/>
        </authorList>
    </citation>
    <scope>NUCLEOTIDE SEQUENCE</scope>
    <source>
        <strain evidence="2">CGMCC 4.7138</strain>
    </source>
</reference>